<name>A0A7H8QIC8_TALRU</name>
<dbReference type="Pfam" id="PF00743">
    <property type="entry name" value="FMO-like"/>
    <property type="match status" value="1"/>
</dbReference>
<keyword evidence="5" id="KW-0560">Oxidoreductase</keyword>
<sequence length="576" mass="64809">MATTNGIDSPEFHFQDQPVDQGRPINVVIIGAGVSGIALYIRLLQYVPNASVTIFEKNPSVGGTWYENRYPGVACDIPSHVYQYTFAPNTDWSKLFAPGAEILEYVKGVAHKYGVDEKVKYNTKVVQTEWFEDEGLWQVTTERTENGTTLSDQTKAHVVISAVGILNNWKWPEVDGLHDFEGKLLHSACWDTEWEYDRKRVALLGCGSSAIQILPHLQKRSETVYNFVRGGTWISQPFGSKFIENIIEKSDEPGNYTYSDKELQSFKSDPVKYKKFRKDMEASINKDYPCLFPGSAEEKYSTEKIKQVMKEKLASKSGLYEALEPNFIPGCRRLTPGPGYLEALTQDNVELIKTPIVRVTKNSVITSDGKAWPVDAIACATGFDSSYMPRFPILGRGGASLQTKWKDDPACAYLSHSVPEFPNYFMVGGPNSATGGGSLLLILESVMGYVVKAVQKISREHIKAIEVKKSALISWSSYLEKYFPLTVHVDACTSWYKTGNGHITGLWPGSSMHAMETLKNPRWEDFEYEQWNGHDKLEWLGNGWTCEDVKRGDLGHYLDRVDYPPIPSNEILQQQP</sequence>
<dbReference type="EMBL" id="CP055898">
    <property type="protein sequence ID" value="QKX53757.1"/>
    <property type="molecule type" value="Genomic_DNA"/>
</dbReference>
<dbReference type="GeneID" id="55988350"/>
<dbReference type="GO" id="GO:0050661">
    <property type="term" value="F:NADP binding"/>
    <property type="evidence" value="ECO:0007669"/>
    <property type="project" value="InterPro"/>
</dbReference>
<organism evidence="6 7">
    <name type="scientific">Talaromyces rugulosus</name>
    <name type="common">Penicillium rugulosum</name>
    <dbReference type="NCBI Taxonomy" id="121627"/>
    <lineage>
        <taxon>Eukaryota</taxon>
        <taxon>Fungi</taxon>
        <taxon>Dikarya</taxon>
        <taxon>Ascomycota</taxon>
        <taxon>Pezizomycotina</taxon>
        <taxon>Eurotiomycetes</taxon>
        <taxon>Eurotiomycetidae</taxon>
        <taxon>Eurotiales</taxon>
        <taxon>Trichocomaceae</taxon>
        <taxon>Talaromyces</taxon>
        <taxon>Talaromyces sect. Islandici</taxon>
    </lineage>
</organism>
<reference evidence="7" key="1">
    <citation type="submission" date="2020-06" db="EMBL/GenBank/DDBJ databases">
        <title>A chromosome-scale genome assembly of Talaromyces rugulosus W13939.</title>
        <authorList>
            <person name="Wang B."/>
            <person name="Guo L."/>
            <person name="Ye K."/>
            <person name="Wang L."/>
        </authorList>
    </citation>
    <scope>NUCLEOTIDE SEQUENCE [LARGE SCALE GENOMIC DNA]</scope>
    <source>
        <strain evidence="7">W13939</strain>
    </source>
</reference>
<dbReference type="InterPro" id="IPR036188">
    <property type="entry name" value="FAD/NAD-bd_sf"/>
</dbReference>
<evidence type="ECO:0000313" key="6">
    <source>
        <dbReference type="EMBL" id="QKX53757.1"/>
    </source>
</evidence>
<keyword evidence="4" id="KW-0274">FAD</keyword>
<evidence type="ECO:0000256" key="1">
    <source>
        <dbReference type="ARBA" id="ARBA00001974"/>
    </source>
</evidence>
<dbReference type="InterPro" id="IPR020946">
    <property type="entry name" value="Flavin_mOase-like"/>
</dbReference>
<dbReference type="GO" id="GO:0050660">
    <property type="term" value="F:flavin adenine dinucleotide binding"/>
    <property type="evidence" value="ECO:0007669"/>
    <property type="project" value="InterPro"/>
</dbReference>
<dbReference type="InterPro" id="IPR051209">
    <property type="entry name" value="FAD-bind_Monooxygenase_sf"/>
</dbReference>
<proteinExistence type="inferred from homology"/>
<evidence type="ECO:0000256" key="5">
    <source>
        <dbReference type="ARBA" id="ARBA00023002"/>
    </source>
</evidence>
<dbReference type="KEGG" id="trg:TRUGW13939_00837"/>
<dbReference type="PANTHER" id="PTHR42877:SF7">
    <property type="entry name" value="FLAVIN-BINDING MONOOXYGENASE-RELATED"/>
    <property type="match status" value="1"/>
</dbReference>
<dbReference type="PANTHER" id="PTHR42877">
    <property type="entry name" value="L-ORNITHINE N(5)-MONOOXYGENASE-RELATED"/>
    <property type="match status" value="1"/>
</dbReference>
<dbReference type="OrthoDB" id="74360at2759"/>
<accession>A0A7H8QIC8</accession>
<evidence type="ECO:0000313" key="7">
    <source>
        <dbReference type="Proteomes" id="UP000509510"/>
    </source>
</evidence>
<comment type="similarity">
    <text evidence="2">Belongs to the FAD-binding monooxygenase family.</text>
</comment>
<evidence type="ECO:0000256" key="4">
    <source>
        <dbReference type="ARBA" id="ARBA00022827"/>
    </source>
</evidence>
<dbReference type="Proteomes" id="UP000509510">
    <property type="component" value="Chromosome I"/>
</dbReference>
<dbReference type="SUPFAM" id="SSF51905">
    <property type="entry name" value="FAD/NAD(P)-binding domain"/>
    <property type="match status" value="3"/>
</dbReference>
<keyword evidence="7" id="KW-1185">Reference proteome</keyword>
<dbReference type="GO" id="GO:0004499">
    <property type="term" value="F:N,N-dimethylaniline monooxygenase activity"/>
    <property type="evidence" value="ECO:0007669"/>
    <property type="project" value="InterPro"/>
</dbReference>
<dbReference type="RefSeq" id="XP_035339936.1">
    <property type="nucleotide sequence ID" value="XM_035484043.1"/>
</dbReference>
<gene>
    <name evidence="6" type="ORF">TRUGW13939_00837</name>
</gene>
<keyword evidence="3" id="KW-0285">Flavoprotein</keyword>
<dbReference type="Gene3D" id="3.50.50.60">
    <property type="entry name" value="FAD/NAD(P)-binding domain"/>
    <property type="match status" value="2"/>
</dbReference>
<evidence type="ECO:0000256" key="3">
    <source>
        <dbReference type="ARBA" id="ARBA00022630"/>
    </source>
</evidence>
<comment type="cofactor">
    <cofactor evidence="1">
        <name>FAD</name>
        <dbReference type="ChEBI" id="CHEBI:57692"/>
    </cofactor>
</comment>
<dbReference type="AlphaFoldDB" id="A0A7H8QIC8"/>
<protein>
    <submittedName>
        <fullName evidence="6">Uncharacterized protein</fullName>
    </submittedName>
</protein>
<evidence type="ECO:0000256" key="2">
    <source>
        <dbReference type="ARBA" id="ARBA00010139"/>
    </source>
</evidence>